<evidence type="ECO:0000256" key="2">
    <source>
        <dbReference type="ARBA" id="ARBA00022737"/>
    </source>
</evidence>
<evidence type="ECO:0000256" key="5">
    <source>
        <dbReference type="PROSITE-ProRule" id="PRU00176"/>
    </source>
</evidence>
<evidence type="ECO:0000256" key="6">
    <source>
        <dbReference type="SAM" id="MobiDB-lite"/>
    </source>
</evidence>
<accession>G3AQM3</accession>
<dbReference type="Proteomes" id="UP000000709">
    <property type="component" value="Unassembled WGS sequence"/>
</dbReference>
<dbReference type="SUPFAM" id="SSF54928">
    <property type="entry name" value="RNA-binding domain, RBD"/>
    <property type="match status" value="2"/>
</dbReference>
<dbReference type="KEGG" id="spaa:SPAPADRAFT_62182"/>
<dbReference type="FunCoup" id="G3AQM3">
    <property type="interactions" value="622"/>
</dbReference>
<keyword evidence="2" id="KW-0677">Repeat</keyword>
<feature type="compositionally biased region" description="Basic and acidic residues" evidence="6">
    <location>
        <begin position="244"/>
        <end position="269"/>
    </location>
</feature>
<comment type="subcellular location">
    <subcellularLocation>
        <location evidence="1">Nucleus</location>
    </subcellularLocation>
</comment>
<evidence type="ECO:0000256" key="1">
    <source>
        <dbReference type="ARBA" id="ARBA00004123"/>
    </source>
</evidence>
<feature type="region of interest" description="Disordered" evidence="6">
    <location>
        <begin position="244"/>
        <end position="277"/>
    </location>
</feature>
<evidence type="ECO:0000256" key="3">
    <source>
        <dbReference type="ARBA" id="ARBA00022884"/>
    </source>
</evidence>
<dbReference type="OMA" id="KRHLGFA"/>
<proteinExistence type="predicted"/>
<reference evidence="8 9" key="1">
    <citation type="journal article" date="2011" name="Proc. Natl. Acad. Sci. U.S.A.">
        <title>Comparative genomics of xylose-fermenting fungi for enhanced biofuel production.</title>
        <authorList>
            <person name="Wohlbach D.J."/>
            <person name="Kuo A."/>
            <person name="Sato T.K."/>
            <person name="Potts K.M."/>
            <person name="Salamov A.A."/>
            <person name="LaButti K.M."/>
            <person name="Sun H."/>
            <person name="Clum A."/>
            <person name="Pangilinan J.L."/>
            <person name="Lindquist E.A."/>
            <person name="Lucas S."/>
            <person name="Lapidus A."/>
            <person name="Jin M."/>
            <person name="Gunawan C."/>
            <person name="Balan V."/>
            <person name="Dale B.E."/>
            <person name="Jeffries T.W."/>
            <person name="Zinkel R."/>
            <person name="Barry K.W."/>
            <person name="Grigoriev I.V."/>
            <person name="Gasch A.P."/>
        </authorList>
    </citation>
    <scope>NUCLEOTIDE SEQUENCE [LARGE SCALE GENOMIC DNA]</scope>
    <source>
        <strain evidence="9">NRRL Y-27907 / 11-Y1</strain>
    </source>
</reference>
<name>G3AQM3_SPAPN</name>
<evidence type="ECO:0000313" key="8">
    <source>
        <dbReference type="EMBL" id="EGW31570.1"/>
    </source>
</evidence>
<dbReference type="PROSITE" id="PS50102">
    <property type="entry name" value="RRM"/>
    <property type="match status" value="2"/>
</dbReference>
<evidence type="ECO:0000256" key="4">
    <source>
        <dbReference type="ARBA" id="ARBA00023242"/>
    </source>
</evidence>
<dbReference type="Gene3D" id="3.30.70.330">
    <property type="match status" value="2"/>
</dbReference>
<dbReference type="RefSeq" id="XP_007376348.1">
    <property type="nucleotide sequence ID" value="XM_007376286.1"/>
</dbReference>
<dbReference type="eggNOG" id="KOG0118">
    <property type="taxonomic scope" value="Eukaryota"/>
</dbReference>
<dbReference type="InterPro" id="IPR012677">
    <property type="entry name" value="Nucleotide-bd_a/b_plait_sf"/>
</dbReference>
<keyword evidence="3 5" id="KW-0694">RNA-binding</keyword>
<dbReference type="InParanoid" id="G3AQM3"/>
<feature type="domain" description="RRM" evidence="7">
    <location>
        <begin position="16"/>
        <end position="99"/>
    </location>
</feature>
<evidence type="ECO:0000313" key="9">
    <source>
        <dbReference type="Proteomes" id="UP000000709"/>
    </source>
</evidence>
<dbReference type="HOGENOM" id="CLU_012062_9_2_1"/>
<dbReference type="OrthoDB" id="439808at2759"/>
<dbReference type="InterPro" id="IPR000504">
    <property type="entry name" value="RRM_dom"/>
</dbReference>
<feature type="region of interest" description="Disordered" evidence="6">
    <location>
        <begin position="124"/>
        <end position="153"/>
    </location>
</feature>
<keyword evidence="4" id="KW-0539">Nucleus</keyword>
<dbReference type="Pfam" id="PF00076">
    <property type="entry name" value="RRM_1"/>
    <property type="match status" value="2"/>
</dbReference>
<feature type="domain" description="RRM" evidence="7">
    <location>
        <begin position="156"/>
        <end position="240"/>
    </location>
</feature>
<dbReference type="GO" id="GO:0005634">
    <property type="term" value="C:nucleus"/>
    <property type="evidence" value="ECO:0007669"/>
    <property type="project" value="UniProtKB-SubCell"/>
</dbReference>
<dbReference type="InterPro" id="IPR051945">
    <property type="entry name" value="RRM_MRD1_RNA_proc_ribogen"/>
</dbReference>
<keyword evidence="9" id="KW-1185">Reference proteome</keyword>
<protein>
    <recommendedName>
        <fullName evidence="7">RRM domain-containing protein</fullName>
    </recommendedName>
</protein>
<dbReference type="EMBL" id="GL996503">
    <property type="protein sequence ID" value="EGW31570.1"/>
    <property type="molecule type" value="Genomic_DNA"/>
</dbReference>
<dbReference type="InterPro" id="IPR035979">
    <property type="entry name" value="RBD_domain_sf"/>
</dbReference>
<organism evidence="9">
    <name type="scientific">Spathaspora passalidarum (strain NRRL Y-27907 / 11-Y1)</name>
    <dbReference type="NCBI Taxonomy" id="619300"/>
    <lineage>
        <taxon>Eukaryota</taxon>
        <taxon>Fungi</taxon>
        <taxon>Dikarya</taxon>
        <taxon>Ascomycota</taxon>
        <taxon>Saccharomycotina</taxon>
        <taxon>Pichiomycetes</taxon>
        <taxon>Debaryomycetaceae</taxon>
        <taxon>Spathaspora</taxon>
    </lineage>
</organism>
<feature type="compositionally biased region" description="Basic and acidic residues" evidence="6">
    <location>
        <begin position="124"/>
        <end position="150"/>
    </location>
</feature>
<dbReference type="STRING" id="619300.G3AQM3"/>
<dbReference type="GeneID" id="18874206"/>
<sequence length="277" mass="32006">MAEETATTQTKPVIEDRIYIGNVDFKATEEEVKELFKDLSVTDVEIPFKETTRGDSTFKRHLGFAFVQFETKEDADKAIAEFNGKKLQRRNIFIKKAVPPPTEEEKKERAEIYKAKREEYLKEKAERRAEAQKKREERAAAGEDGEKAPDGKPSTDTIFITNLDYKVTHKVLTSYFKDLKPKWVHVPLRKTHNRIAHRRPFNRGIAFVKFLDEETQKKAVEEFNGKEINGRNIIVDIAVDARVPKEGELDEHQNGEEEEHNDEKDSGEGEKEEENGN</sequence>
<dbReference type="GO" id="GO:0003729">
    <property type="term" value="F:mRNA binding"/>
    <property type="evidence" value="ECO:0007669"/>
    <property type="project" value="TreeGrafter"/>
</dbReference>
<dbReference type="PANTHER" id="PTHR48039">
    <property type="entry name" value="RNA-BINDING MOTIF PROTEIN 14B"/>
    <property type="match status" value="1"/>
</dbReference>
<evidence type="ECO:0000259" key="7">
    <source>
        <dbReference type="PROSITE" id="PS50102"/>
    </source>
</evidence>
<gene>
    <name evidence="8" type="ORF">SPAPADRAFT_62182</name>
</gene>
<dbReference type="PANTHER" id="PTHR48039:SF5">
    <property type="entry name" value="RNA-BINDING PROTEIN 28"/>
    <property type="match status" value="1"/>
</dbReference>
<dbReference type="AlphaFoldDB" id="G3AQM3"/>
<dbReference type="SMART" id="SM00360">
    <property type="entry name" value="RRM"/>
    <property type="match status" value="2"/>
</dbReference>